<sequence length="141" mass="16723">MFGQNRQEIRQVYFDVWKKFHTSAPLTELEKHIAHIIELHPEYHALFNQPDKIDQDYFVEAGETNPYLHMGLHLALHEQIQTNRPQGIRDIYQQLLHSKQDPHHCDHMMMDCLAQSIWQAQRDGMPPSEDEYLNALKQLLP</sequence>
<dbReference type="RefSeq" id="WP_286304183.1">
    <property type="nucleotide sequence ID" value="NZ_AP027741.1"/>
</dbReference>
<dbReference type="InterPro" id="IPR014993">
    <property type="entry name" value="DUF1841"/>
</dbReference>
<keyword evidence="2" id="KW-1185">Reference proteome</keyword>
<name>A0ABN0U060_9GAMM</name>
<accession>A0ABN0U060</accession>
<organism evidence="1 2">
    <name type="scientific">Methylophaga marina</name>
    <dbReference type="NCBI Taxonomy" id="45495"/>
    <lineage>
        <taxon>Bacteria</taxon>
        <taxon>Pseudomonadati</taxon>
        <taxon>Pseudomonadota</taxon>
        <taxon>Gammaproteobacteria</taxon>
        <taxon>Thiotrichales</taxon>
        <taxon>Piscirickettsiaceae</taxon>
        <taxon>Methylophaga</taxon>
    </lineage>
</organism>
<protein>
    <submittedName>
        <fullName evidence="1">DUF1841 family protein</fullName>
    </submittedName>
</protein>
<gene>
    <name evidence="1" type="ORF">GCM10008964_27430</name>
</gene>
<reference evidence="1 2" key="1">
    <citation type="journal article" date="2019" name="Int. J. Syst. Evol. Microbiol.">
        <title>The Global Catalogue of Microorganisms (GCM) 10K type strain sequencing project: providing services to taxonomists for standard genome sequencing and annotation.</title>
        <authorList>
            <consortium name="The Broad Institute Genomics Platform"/>
            <consortium name="The Broad Institute Genome Sequencing Center for Infectious Disease"/>
            <person name="Wu L."/>
            <person name="Ma J."/>
        </authorList>
    </citation>
    <scope>NUCLEOTIDE SEQUENCE [LARGE SCALE GENOMIC DNA]</scope>
    <source>
        <strain evidence="1 2">JCM 6886</strain>
    </source>
</reference>
<dbReference type="EMBL" id="BAAADG010000018">
    <property type="protein sequence ID" value="GAA0234583.1"/>
    <property type="molecule type" value="Genomic_DNA"/>
</dbReference>
<dbReference type="Pfam" id="PF08897">
    <property type="entry name" value="DUF1841"/>
    <property type="match status" value="1"/>
</dbReference>
<proteinExistence type="predicted"/>
<comment type="caution">
    <text evidence="1">The sequence shown here is derived from an EMBL/GenBank/DDBJ whole genome shotgun (WGS) entry which is preliminary data.</text>
</comment>
<evidence type="ECO:0000313" key="1">
    <source>
        <dbReference type="EMBL" id="GAA0234583.1"/>
    </source>
</evidence>
<dbReference type="Proteomes" id="UP001501476">
    <property type="component" value="Unassembled WGS sequence"/>
</dbReference>
<evidence type="ECO:0000313" key="2">
    <source>
        <dbReference type="Proteomes" id="UP001501476"/>
    </source>
</evidence>